<dbReference type="PROSITE" id="PS50011">
    <property type="entry name" value="PROTEIN_KINASE_DOM"/>
    <property type="match status" value="1"/>
</dbReference>
<name>A0A914RK15_PAREQ</name>
<keyword evidence="3" id="KW-1185">Reference proteome</keyword>
<reference evidence="4" key="1">
    <citation type="submission" date="2022-11" db="UniProtKB">
        <authorList>
            <consortium name="WormBaseParasite"/>
        </authorList>
    </citation>
    <scope>IDENTIFICATION</scope>
</reference>
<dbReference type="GO" id="GO:0004674">
    <property type="term" value="F:protein serine/threonine kinase activity"/>
    <property type="evidence" value="ECO:0007669"/>
    <property type="project" value="UniProtKB-EC"/>
</dbReference>
<organism evidence="3 4">
    <name type="scientific">Parascaris equorum</name>
    <name type="common">Equine roundworm</name>
    <dbReference type="NCBI Taxonomy" id="6256"/>
    <lineage>
        <taxon>Eukaryota</taxon>
        <taxon>Metazoa</taxon>
        <taxon>Ecdysozoa</taxon>
        <taxon>Nematoda</taxon>
        <taxon>Chromadorea</taxon>
        <taxon>Rhabditida</taxon>
        <taxon>Spirurina</taxon>
        <taxon>Ascaridomorpha</taxon>
        <taxon>Ascaridoidea</taxon>
        <taxon>Ascarididae</taxon>
        <taxon>Parascaris</taxon>
    </lineage>
</organism>
<dbReference type="InterPro" id="IPR000719">
    <property type="entry name" value="Prot_kinase_dom"/>
</dbReference>
<dbReference type="AlphaFoldDB" id="A0A914RK15"/>
<dbReference type="PANTHER" id="PTHR11909">
    <property type="entry name" value="CASEIN KINASE-RELATED"/>
    <property type="match status" value="1"/>
</dbReference>
<proteinExistence type="predicted"/>
<dbReference type="InterPro" id="IPR011009">
    <property type="entry name" value="Kinase-like_dom_sf"/>
</dbReference>
<dbReference type="WBParaSite" id="PEQ_0000512201-mRNA-1">
    <property type="protein sequence ID" value="PEQ_0000512201-mRNA-1"/>
    <property type="gene ID" value="PEQ_0000512201"/>
</dbReference>
<dbReference type="EC" id="2.7.11.1" evidence="1"/>
<dbReference type="SUPFAM" id="SSF56112">
    <property type="entry name" value="Protein kinase-like (PK-like)"/>
    <property type="match status" value="1"/>
</dbReference>
<dbReference type="Pfam" id="PF00069">
    <property type="entry name" value="Pkinase"/>
    <property type="match status" value="1"/>
</dbReference>
<dbReference type="PROSITE" id="PS00108">
    <property type="entry name" value="PROTEIN_KINASE_ST"/>
    <property type="match status" value="1"/>
</dbReference>
<protein>
    <recommendedName>
        <fullName evidence="1">non-specific serine/threonine protein kinase</fullName>
        <ecNumber evidence="1">2.7.11.1</ecNumber>
    </recommendedName>
</protein>
<dbReference type="GO" id="GO:0005524">
    <property type="term" value="F:ATP binding"/>
    <property type="evidence" value="ECO:0007669"/>
    <property type="project" value="InterPro"/>
</dbReference>
<feature type="domain" description="Protein kinase" evidence="2">
    <location>
        <begin position="1"/>
        <end position="196"/>
    </location>
</feature>
<evidence type="ECO:0000259" key="2">
    <source>
        <dbReference type="PROSITE" id="PS50011"/>
    </source>
</evidence>
<evidence type="ECO:0000313" key="4">
    <source>
        <dbReference type="WBParaSite" id="PEQ_0000512201-mRNA-1"/>
    </source>
</evidence>
<dbReference type="Proteomes" id="UP000887564">
    <property type="component" value="Unplaced"/>
</dbReference>
<dbReference type="Gene3D" id="1.10.510.10">
    <property type="entry name" value="Transferase(Phosphotransferase) domain 1"/>
    <property type="match status" value="2"/>
</dbReference>
<sequence>MQLVGQSLDRIQKDMPERRFSFRISIKLALQTADSIGDLHDIGYIHRDIKPQNFTMGLNEYAETVFLLDFGIARKYTTLRSYNKLTSFGVWEADRALHHQHTSLKSTVFPNCSLPNIRDDHSQTVSALPEEIHRIIQYVDSLDYPSTPDYAFIRTMLRKAAEKRNITLEGKFDWRYHDTSKSRIKKPTAHHLNIKH</sequence>
<dbReference type="InterPro" id="IPR008271">
    <property type="entry name" value="Ser/Thr_kinase_AS"/>
</dbReference>
<evidence type="ECO:0000256" key="1">
    <source>
        <dbReference type="ARBA" id="ARBA00012513"/>
    </source>
</evidence>
<dbReference type="InterPro" id="IPR050235">
    <property type="entry name" value="CK1_Ser-Thr_kinase"/>
</dbReference>
<evidence type="ECO:0000313" key="3">
    <source>
        <dbReference type="Proteomes" id="UP000887564"/>
    </source>
</evidence>
<accession>A0A914RK15</accession>